<feature type="domain" description="WRKY19-like zinc finger" evidence="2">
    <location>
        <begin position="538"/>
        <end position="562"/>
    </location>
</feature>
<feature type="compositionally biased region" description="Polar residues" evidence="1">
    <location>
        <begin position="409"/>
        <end position="421"/>
    </location>
</feature>
<dbReference type="AlphaFoldDB" id="A0A9W7G700"/>
<evidence type="ECO:0000313" key="4">
    <source>
        <dbReference type="EMBL" id="GMI38242.1"/>
    </source>
</evidence>
<feature type="compositionally biased region" description="Basic and acidic residues" evidence="1">
    <location>
        <begin position="9"/>
        <end position="20"/>
    </location>
</feature>
<reference evidence="5" key="1">
    <citation type="journal article" date="2023" name="Commun. Biol.">
        <title>Genome analysis of Parmales, the sister group of diatoms, reveals the evolutionary specialization of diatoms from phago-mixotrophs to photoautotrophs.</title>
        <authorList>
            <person name="Ban H."/>
            <person name="Sato S."/>
            <person name="Yoshikawa S."/>
            <person name="Yamada K."/>
            <person name="Nakamura Y."/>
            <person name="Ichinomiya M."/>
            <person name="Sato N."/>
            <person name="Blanc-Mathieu R."/>
            <person name="Endo H."/>
            <person name="Kuwata A."/>
            <person name="Ogata H."/>
        </authorList>
    </citation>
    <scope>NUCLEOTIDE SEQUENCE [LARGE SCALE GENOMIC DNA]</scope>
</reference>
<organism evidence="4 5">
    <name type="scientific">Triparma columacea</name>
    <dbReference type="NCBI Taxonomy" id="722753"/>
    <lineage>
        <taxon>Eukaryota</taxon>
        <taxon>Sar</taxon>
        <taxon>Stramenopiles</taxon>
        <taxon>Ochrophyta</taxon>
        <taxon>Bolidophyceae</taxon>
        <taxon>Parmales</taxon>
        <taxon>Triparmaceae</taxon>
        <taxon>Triparma</taxon>
    </lineage>
</organism>
<evidence type="ECO:0000313" key="5">
    <source>
        <dbReference type="Proteomes" id="UP001165065"/>
    </source>
</evidence>
<evidence type="ECO:0000259" key="3">
    <source>
        <dbReference type="Pfam" id="PF25403"/>
    </source>
</evidence>
<dbReference type="InterPro" id="IPR057357">
    <property type="entry name" value="Znf-C2H2_ZFAND2A/B"/>
</dbReference>
<protein>
    <recommendedName>
        <fullName evidence="6">WRKY transcription factor 19</fullName>
    </recommendedName>
</protein>
<evidence type="ECO:0000256" key="1">
    <source>
        <dbReference type="SAM" id="MobiDB-lite"/>
    </source>
</evidence>
<feature type="region of interest" description="Disordered" evidence="1">
    <location>
        <begin position="302"/>
        <end position="437"/>
    </location>
</feature>
<feature type="compositionally biased region" description="Polar residues" evidence="1">
    <location>
        <begin position="374"/>
        <end position="388"/>
    </location>
</feature>
<proteinExistence type="predicted"/>
<feature type="compositionally biased region" description="Low complexity" evidence="1">
    <location>
        <begin position="422"/>
        <end position="437"/>
    </location>
</feature>
<dbReference type="EMBL" id="BRYA01000083">
    <property type="protein sequence ID" value="GMI38242.1"/>
    <property type="molecule type" value="Genomic_DNA"/>
</dbReference>
<feature type="compositionally biased region" description="Acidic residues" evidence="1">
    <location>
        <begin position="389"/>
        <end position="404"/>
    </location>
</feature>
<name>A0A9W7G700_9STRA</name>
<evidence type="ECO:0008006" key="6">
    <source>
        <dbReference type="Google" id="ProtNLM"/>
    </source>
</evidence>
<feature type="compositionally biased region" description="Polar residues" evidence="1">
    <location>
        <begin position="46"/>
        <end position="56"/>
    </location>
</feature>
<gene>
    <name evidence="4" type="ORF">TrCOL_g11057</name>
</gene>
<dbReference type="Proteomes" id="UP001165065">
    <property type="component" value="Unassembled WGS sequence"/>
</dbReference>
<dbReference type="Pfam" id="PF24906">
    <property type="entry name" value="Zf_WRKY19"/>
    <property type="match status" value="1"/>
</dbReference>
<dbReference type="Pfam" id="PF25403">
    <property type="entry name" value="zf-C2H2_ZFAND2"/>
    <property type="match status" value="1"/>
</dbReference>
<evidence type="ECO:0000259" key="2">
    <source>
        <dbReference type="Pfam" id="PF24906"/>
    </source>
</evidence>
<dbReference type="OrthoDB" id="77038at2759"/>
<accession>A0A9W7G700</accession>
<dbReference type="PANTHER" id="PTHR31827">
    <property type="entry name" value="EMB|CAB89363.1"/>
    <property type="match status" value="1"/>
</dbReference>
<feature type="compositionally biased region" description="Low complexity" evidence="1">
    <location>
        <begin position="28"/>
        <end position="45"/>
    </location>
</feature>
<dbReference type="InterPro" id="IPR056866">
    <property type="entry name" value="Znf_WRKY19"/>
</dbReference>
<feature type="compositionally biased region" description="Polar residues" evidence="1">
    <location>
        <begin position="337"/>
        <end position="362"/>
    </location>
</feature>
<feature type="region of interest" description="Disordered" evidence="1">
    <location>
        <begin position="1"/>
        <end position="70"/>
    </location>
</feature>
<sequence length="646" mass="70072">MLPLKKRARPESLDRKDVETTMKPSKRLQTVQQLQHLQQHVAKQQETLPSDSQGRSLFSRDSLGRSLFPSDSQGRYLLEGDTVQHEEYGIGWMKEIKAKNKSWVQVNFRGRGLTRVRGPHLTLMDRGDKPSSKIQTNMFKRYRSPSVASFAAVSDLPTPSPPPISPTLSSTRENIYRSQGGESVGGESQGEELNTQGDNWDAAMTLSNLAFSTVTTSGVQYPPNPNNACEKISHANDTSFRKSPQSQCSPSLTTSYSYVSSSSGDGGSTFIPCPLCGDRVLVGEGGDEDEAIARHVQRECRENGGRRRGRGGGRPIDNTFREHSTNVDGNVEPRSLMNHNVKLSSGSTSQSFAENNNPTTVQLRHGNFEPPSLMNHNVNLSSDSISQSFDEEGVFDNSDSDDESFSAGDVSSESSAENNNPTTATATTTTTATARTKIKTTTTTLSVAFHPNNSARRNGSRKCEFGGFEFGGCTKFAQGNTMFCIAHGGGRRCTFQGCDKAARDKYFCAGHGGGKKCCVEGCKTRAVERMLCSRHGGGKRCKAQGCDKSAQSSTKFCVKHGGGRKCSHVDAPTQKRCEKVARGKTDYCLKHGGGVRCKMDNCNSLVAALQYGKLQLCRKHGQQNAAQSCLPQPMPGQICLPLGGGR</sequence>
<comment type="caution">
    <text evidence="4">The sequence shown here is derived from an EMBL/GenBank/DDBJ whole genome shotgun (WGS) entry which is preliminary data.</text>
</comment>
<keyword evidence="5" id="KW-1185">Reference proteome</keyword>
<feature type="domain" description="ZFAND2A/B-like C2H2 zinc finger" evidence="3">
    <location>
        <begin position="271"/>
        <end position="307"/>
    </location>
</feature>
<dbReference type="PANTHER" id="PTHR31827:SF1">
    <property type="entry name" value="EMB|CAB89363.1"/>
    <property type="match status" value="1"/>
</dbReference>